<dbReference type="AlphaFoldDB" id="A0A545ULK8"/>
<dbReference type="PANTHER" id="PTHR37534:SF46">
    <property type="entry name" value="ZN(II)2CYS6 TRANSCRIPTION FACTOR (EUROFUNG)"/>
    <property type="match status" value="1"/>
</dbReference>
<sequence length="483" mass="53690">MHASQLPRSCDRCYCIKERCIRAPDSDSCDRCIRLNHECLRKRAPKRPGRRPKNEHSASAAQERDGSLQNPAVETLAAHETSAMIDRVVADLQLPSPEATLLKQSILGEEFVEQFIIGPSFGDAHRKYLAEQLYGSPSKLGHAFTASAMSWGDDCDVASPAPGSDKVHSGYFERMYNHATKAVATLRSLKPSNAREMCLCIVLGTIILTFTLKLQVADARAICRQTLEMVKPIYIRDDLFNKVSSEDLSLMSCLVLTDIAESLMFCEPPTLRYRDIHSQDYVDRYVGISHSLLPLLHDVAELSFQLKMEGGKVEGDSAAPTQFEQVHRALEVKICSWMPEGRVGIGAGKFTSTELAHMLCQAEGLRNAARLVLHRLRYTSGSQDNVAEAISSHILTSLKTTALVTGSIPRCVDFPLIVACLELESKSERAEYLSFLSPISSYSSRFRERLSAIFDAAWEARQDGQSLYWYDLGALIRELPACP</sequence>
<dbReference type="STRING" id="43265.A0A545ULK8"/>
<evidence type="ECO:0000256" key="1">
    <source>
        <dbReference type="ARBA" id="ARBA00004123"/>
    </source>
</evidence>
<keyword evidence="2" id="KW-0539">Nucleus</keyword>
<protein>
    <submittedName>
        <fullName evidence="4">Fungal transcriptional regulatory protein</fullName>
    </submittedName>
</protein>
<comment type="caution">
    <text evidence="4">The sequence shown here is derived from an EMBL/GenBank/DDBJ whole genome shotgun (WGS) entry which is preliminary data.</text>
</comment>
<gene>
    <name evidence="4" type="ORF">IF1G_10987</name>
</gene>
<dbReference type="Pfam" id="PF11951">
    <property type="entry name" value="Fungal_trans_2"/>
    <property type="match status" value="1"/>
</dbReference>
<reference evidence="4 5" key="1">
    <citation type="journal article" date="2019" name="Appl. Microbiol. Biotechnol.">
        <title>Genome sequence of Isaria javanica and comparative genome analysis insights into family S53 peptidase evolution in fungal entomopathogens.</title>
        <authorList>
            <person name="Lin R."/>
            <person name="Zhang X."/>
            <person name="Xin B."/>
            <person name="Zou M."/>
            <person name="Gao Y."/>
            <person name="Qin F."/>
            <person name="Hu Q."/>
            <person name="Xie B."/>
            <person name="Cheng X."/>
        </authorList>
    </citation>
    <scope>NUCLEOTIDE SEQUENCE [LARGE SCALE GENOMIC DNA]</scope>
    <source>
        <strain evidence="4 5">IJ1G</strain>
    </source>
</reference>
<dbReference type="GO" id="GO:0005634">
    <property type="term" value="C:nucleus"/>
    <property type="evidence" value="ECO:0007669"/>
    <property type="project" value="UniProtKB-SubCell"/>
</dbReference>
<dbReference type="InterPro" id="IPR021858">
    <property type="entry name" value="Fun_TF"/>
</dbReference>
<evidence type="ECO:0000313" key="5">
    <source>
        <dbReference type="Proteomes" id="UP000315783"/>
    </source>
</evidence>
<accession>A0A545ULK8</accession>
<keyword evidence="5" id="KW-1185">Reference proteome</keyword>
<evidence type="ECO:0000256" key="3">
    <source>
        <dbReference type="SAM" id="MobiDB-lite"/>
    </source>
</evidence>
<evidence type="ECO:0000256" key="2">
    <source>
        <dbReference type="ARBA" id="ARBA00023242"/>
    </source>
</evidence>
<dbReference type="Proteomes" id="UP000315783">
    <property type="component" value="Unassembled WGS sequence"/>
</dbReference>
<proteinExistence type="predicted"/>
<organism evidence="4 5">
    <name type="scientific">Cordyceps javanica</name>
    <dbReference type="NCBI Taxonomy" id="43265"/>
    <lineage>
        <taxon>Eukaryota</taxon>
        <taxon>Fungi</taxon>
        <taxon>Dikarya</taxon>
        <taxon>Ascomycota</taxon>
        <taxon>Pezizomycotina</taxon>
        <taxon>Sordariomycetes</taxon>
        <taxon>Hypocreomycetidae</taxon>
        <taxon>Hypocreales</taxon>
        <taxon>Cordycipitaceae</taxon>
        <taxon>Cordyceps</taxon>
    </lineage>
</organism>
<name>A0A545ULK8_9HYPO</name>
<dbReference type="PANTHER" id="PTHR37534">
    <property type="entry name" value="TRANSCRIPTIONAL ACTIVATOR PROTEIN UGA3"/>
    <property type="match status" value="1"/>
</dbReference>
<dbReference type="EMBL" id="SPUK01000028">
    <property type="protein sequence ID" value="TQV90351.1"/>
    <property type="molecule type" value="Genomic_DNA"/>
</dbReference>
<comment type="subcellular location">
    <subcellularLocation>
        <location evidence="1">Nucleus</location>
    </subcellularLocation>
</comment>
<evidence type="ECO:0000313" key="4">
    <source>
        <dbReference type="EMBL" id="TQV90351.1"/>
    </source>
</evidence>
<feature type="region of interest" description="Disordered" evidence="3">
    <location>
        <begin position="44"/>
        <end position="71"/>
    </location>
</feature>
<feature type="compositionally biased region" description="Basic and acidic residues" evidence="3">
    <location>
        <begin position="52"/>
        <end position="66"/>
    </location>
</feature>